<evidence type="ECO:0000256" key="1">
    <source>
        <dbReference type="SAM" id="MobiDB-lite"/>
    </source>
</evidence>
<dbReference type="Gene3D" id="3.40.50.1390">
    <property type="entry name" value="Resolvase, N-terminal catalytic domain"/>
    <property type="match status" value="1"/>
</dbReference>
<keyword evidence="4" id="KW-1185">Reference proteome</keyword>
<dbReference type="InterPro" id="IPR011109">
    <property type="entry name" value="DNA_bind_recombinase_dom"/>
</dbReference>
<dbReference type="PROSITE" id="PS51736">
    <property type="entry name" value="RECOMBINASES_3"/>
    <property type="match status" value="1"/>
</dbReference>
<dbReference type="RefSeq" id="WP_240323338.1">
    <property type="nucleotide sequence ID" value="NZ_CP091196.1"/>
</dbReference>
<protein>
    <submittedName>
        <fullName evidence="3">Recombinase family protein</fullName>
    </submittedName>
</protein>
<feature type="region of interest" description="Disordered" evidence="1">
    <location>
        <begin position="266"/>
        <end position="305"/>
    </location>
</feature>
<name>A0ABY4NS43_9PSEU</name>
<dbReference type="PANTHER" id="PTHR30461:SF23">
    <property type="entry name" value="DNA RECOMBINASE-RELATED"/>
    <property type="match status" value="1"/>
</dbReference>
<gene>
    <name evidence="3" type="ORF">L1857_08645</name>
</gene>
<dbReference type="CDD" id="cd00338">
    <property type="entry name" value="Ser_Recombinase"/>
    <property type="match status" value="1"/>
</dbReference>
<sequence length="305" mass="34028">MIYLRASSASQVRRDYAPEGISIPAQREACCRRAEQLGLTIVEEYVEPGRSAVEIARRAAFKRMLARIRDTDDIDHVIVYKLSRMARNRVDDALVMADLRQRGVTLISATESVDETPVGQLMHGILATFNEYQSRESGADIAYKMGQKARNGGTIGRARLGYLNHIDRTDGRDIRTIIVDPERAPLVQLGFELFVAGNLTIDQLSERLYQRGLRTRPTARYPAQRVSISKLARMLRDRYYLGYITYRGEKLPGRHDLSSTRFCSIVSKPSSTPAPPPENDDGYTTTTSRAPCTAGTATNQATPDG</sequence>
<accession>A0ABY4NS43</accession>
<dbReference type="InterPro" id="IPR036162">
    <property type="entry name" value="Resolvase-like_N_sf"/>
</dbReference>
<dbReference type="InterPro" id="IPR050639">
    <property type="entry name" value="SSR_resolvase"/>
</dbReference>
<dbReference type="Proteomes" id="UP000830158">
    <property type="component" value="Chromosome"/>
</dbReference>
<dbReference type="InterPro" id="IPR038109">
    <property type="entry name" value="DNA_bind_recomb_sf"/>
</dbReference>
<proteinExistence type="predicted"/>
<dbReference type="Gene3D" id="3.90.1750.20">
    <property type="entry name" value="Putative Large Serine Recombinase, Chain B, Domain 2"/>
    <property type="match status" value="1"/>
</dbReference>
<dbReference type="Pfam" id="PF07508">
    <property type="entry name" value="Recombinase"/>
    <property type="match status" value="1"/>
</dbReference>
<dbReference type="SMART" id="SM00857">
    <property type="entry name" value="Resolvase"/>
    <property type="match status" value="1"/>
</dbReference>
<reference evidence="3" key="1">
    <citation type="submission" date="2022-01" db="EMBL/GenBank/DDBJ databases">
        <title>PSI-footprinting approach for the identification of protein synthesis inhibitor producers.</title>
        <authorList>
            <person name="Handel F."/>
            <person name="Kulik A."/>
            <person name="Wex K.W."/>
            <person name="Berscheid A."/>
            <person name="Saur J.S."/>
            <person name="Winkler A."/>
            <person name="Wibberg D."/>
            <person name="Kalinowski J."/>
            <person name="Broetz-Oesterhelt H."/>
            <person name="Mast Y."/>
        </authorList>
    </citation>
    <scope>NUCLEOTIDE SEQUENCE</scope>
    <source>
        <strain evidence="3">KNN 49.3e</strain>
    </source>
</reference>
<dbReference type="Pfam" id="PF00239">
    <property type="entry name" value="Resolvase"/>
    <property type="match status" value="1"/>
</dbReference>
<feature type="domain" description="Resolvase/invertase-type recombinase catalytic" evidence="2">
    <location>
        <begin position="1"/>
        <end position="152"/>
    </location>
</feature>
<evidence type="ECO:0000259" key="2">
    <source>
        <dbReference type="PROSITE" id="PS51736"/>
    </source>
</evidence>
<dbReference type="SUPFAM" id="SSF53041">
    <property type="entry name" value="Resolvase-like"/>
    <property type="match status" value="1"/>
</dbReference>
<dbReference type="PANTHER" id="PTHR30461">
    <property type="entry name" value="DNA-INVERTASE FROM LAMBDOID PROPHAGE"/>
    <property type="match status" value="1"/>
</dbReference>
<dbReference type="InterPro" id="IPR006119">
    <property type="entry name" value="Resolv_N"/>
</dbReference>
<feature type="compositionally biased region" description="Polar residues" evidence="1">
    <location>
        <begin position="282"/>
        <end position="305"/>
    </location>
</feature>
<evidence type="ECO:0000313" key="3">
    <source>
        <dbReference type="EMBL" id="UQS22881.1"/>
    </source>
</evidence>
<evidence type="ECO:0000313" key="4">
    <source>
        <dbReference type="Proteomes" id="UP000830158"/>
    </source>
</evidence>
<organism evidence="3 4">
    <name type="scientific">Amycolatopsis thermalba</name>
    <dbReference type="NCBI Taxonomy" id="944492"/>
    <lineage>
        <taxon>Bacteria</taxon>
        <taxon>Bacillati</taxon>
        <taxon>Actinomycetota</taxon>
        <taxon>Actinomycetes</taxon>
        <taxon>Pseudonocardiales</taxon>
        <taxon>Pseudonocardiaceae</taxon>
        <taxon>Amycolatopsis</taxon>
    </lineage>
</organism>
<dbReference type="EMBL" id="CP091196">
    <property type="protein sequence ID" value="UQS22881.1"/>
    <property type="molecule type" value="Genomic_DNA"/>
</dbReference>